<dbReference type="RefSeq" id="XP_022655060.1">
    <property type="nucleotide sequence ID" value="XM_022799325.1"/>
</dbReference>
<dbReference type="PANTHER" id="PTHR46077">
    <property type="entry name" value="E3 UBIQUITIN-PROTEIN LIGASE TOPORS"/>
    <property type="match status" value="1"/>
</dbReference>
<dbReference type="PANTHER" id="PTHR46077:SF1">
    <property type="entry name" value="TOP1 BINDING ARGININE_SERINE RICH PROTEIN, E3 UBIQUITIN LIGASE"/>
    <property type="match status" value="1"/>
</dbReference>
<feature type="domain" description="Topors PWI-like" evidence="7">
    <location>
        <begin position="20"/>
        <end position="95"/>
    </location>
</feature>
<evidence type="ECO:0000256" key="6">
    <source>
        <dbReference type="SAM" id="MobiDB-lite"/>
    </source>
</evidence>
<proteinExistence type="predicted"/>
<organism evidence="8 9">
    <name type="scientific">Varroa destructor</name>
    <name type="common">Honeybee mite</name>
    <dbReference type="NCBI Taxonomy" id="109461"/>
    <lineage>
        <taxon>Eukaryota</taxon>
        <taxon>Metazoa</taxon>
        <taxon>Ecdysozoa</taxon>
        <taxon>Arthropoda</taxon>
        <taxon>Chelicerata</taxon>
        <taxon>Arachnida</taxon>
        <taxon>Acari</taxon>
        <taxon>Parasitiformes</taxon>
        <taxon>Mesostigmata</taxon>
        <taxon>Gamasina</taxon>
        <taxon>Dermanyssoidea</taxon>
        <taxon>Varroidae</taxon>
        <taxon>Varroa</taxon>
    </lineage>
</organism>
<evidence type="ECO:0000256" key="5">
    <source>
        <dbReference type="ARBA" id="ARBA00023163"/>
    </source>
</evidence>
<keyword evidence="5" id="KW-0804">Transcription</keyword>
<feature type="compositionally biased region" description="Basic and acidic residues" evidence="6">
    <location>
        <begin position="324"/>
        <end position="339"/>
    </location>
</feature>
<evidence type="ECO:0000256" key="4">
    <source>
        <dbReference type="ARBA" id="ARBA00023015"/>
    </source>
</evidence>
<protein>
    <recommendedName>
        <fullName evidence="2">RING-type E3 ubiquitin transferase</fullName>
        <ecNumber evidence="2">2.3.2.27</ecNumber>
    </recommendedName>
</protein>
<dbReference type="GO" id="GO:0000209">
    <property type="term" value="P:protein polyubiquitination"/>
    <property type="evidence" value="ECO:0007669"/>
    <property type="project" value="TreeGrafter"/>
</dbReference>
<feature type="compositionally biased region" description="Low complexity" evidence="6">
    <location>
        <begin position="177"/>
        <end position="187"/>
    </location>
</feature>
<keyword evidence="9" id="KW-1185">Reference proteome</keyword>
<keyword evidence="4" id="KW-0805">Transcription regulation</keyword>
<accession>A0A7M7JPS8</accession>
<evidence type="ECO:0000256" key="1">
    <source>
        <dbReference type="ARBA" id="ARBA00000900"/>
    </source>
</evidence>
<dbReference type="EnsemblMetazoa" id="XM_022799335">
    <property type="protein sequence ID" value="XP_022655070"/>
    <property type="gene ID" value="LOC111247851"/>
</dbReference>
<evidence type="ECO:0000256" key="2">
    <source>
        <dbReference type="ARBA" id="ARBA00012483"/>
    </source>
</evidence>
<comment type="catalytic activity">
    <reaction evidence="1">
        <text>S-ubiquitinyl-[E2 ubiquitin-conjugating enzyme]-L-cysteine + [acceptor protein]-L-lysine = [E2 ubiquitin-conjugating enzyme]-L-cysteine + N(6)-ubiquitinyl-[acceptor protein]-L-lysine.</text>
        <dbReference type="EC" id="2.3.2.27"/>
    </reaction>
</comment>
<evidence type="ECO:0000313" key="8">
    <source>
        <dbReference type="EnsemblMetazoa" id="XP_022655060"/>
    </source>
</evidence>
<dbReference type="EnsemblMetazoa" id="XM_022799325">
    <property type="protein sequence ID" value="XP_022655060"/>
    <property type="gene ID" value="LOC111247851"/>
</dbReference>
<dbReference type="KEGG" id="vde:111247851"/>
<dbReference type="AlphaFoldDB" id="A0A7M7JPS8"/>
<evidence type="ECO:0000313" key="9">
    <source>
        <dbReference type="Proteomes" id="UP000594260"/>
    </source>
</evidence>
<dbReference type="GO" id="GO:0061630">
    <property type="term" value="F:ubiquitin protein ligase activity"/>
    <property type="evidence" value="ECO:0007669"/>
    <property type="project" value="UniProtKB-EC"/>
</dbReference>
<dbReference type="OMA" id="FREHPAC"/>
<dbReference type="InterPro" id="IPR058745">
    <property type="entry name" value="PWI_Topors"/>
</dbReference>
<dbReference type="RefSeq" id="XP_022655053.1">
    <property type="nucleotide sequence ID" value="XM_022799318.1"/>
</dbReference>
<name>A0A7M7JPS8_VARDE</name>
<dbReference type="EC" id="2.3.2.27" evidence="2"/>
<feature type="compositionally biased region" description="Basic and acidic residues" evidence="6">
    <location>
        <begin position="346"/>
        <end position="370"/>
    </location>
</feature>
<dbReference type="InParanoid" id="A0A7M7JPS8"/>
<feature type="region of interest" description="Disordered" evidence="6">
    <location>
        <begin position="237"/>
        <end position="370"/>
    </location>
</feature>
<reference evidence="8" key="1">
    <citation type="submission" date="2021-01" db="UniProtKB">
        <authorList>
            <consortium name="EnsemblMetazoa"/>
        </authorList>
    </citation>
    <scope>IDENTIFICATION</scope>
</reference>
<feature type="region of interest" description="Disordered" evidence="6">
    <location>
        <begin position="134"/>
        <end position="197"/>
    </location>
</feature>
<feature type="compositionally biased region" description="Pro residues" evidence="6">
    <location>
        <begin position="163"/>
        <end position="176"/>
    </location>
</feature>
<dbReference type="EnsemblMetazoa" id="XM_022799318">
    <property type="protein sequence ID" value="XP_022655053"/>
    <property type="gene ID" value="LOC111247851"/>
</dbReference>
<dbReference type="Pfam" id="PF26084">
    <property type="entry name" value="PWI_Topors"/>
    <property type="match status" value="1"/>
</dbReference>
<evidence type="ECO:0000259" key="7">
    <source>
        <dbReference type="Pfam" id="PF26084"/>
    </source>
</evidence>
<evidence type="ECO:0000256" key="3">
    <source>
        <dbReference type="ARBA" id="ARBA00022679"/>
    </source>
</evidence>
<keyword evidence="3" id="KW-0808">Transferase</keyword>
<dbReference type="Proteomes" id="UP000594260">
    <property type="component" value="Unplaced"/>
</dbReference>
<dbReference type="OrthoDB" id="6509683at2759"/>
<dbReference type="GeneID" id="111247851"/>
<dbReference type="GO" id="GO:0006513">
    <property type="term" value="P:protein monoubiquitination"/>
    <property type="evidence" value="ECO:0007669"/>
    <property type="project" value="TreeGrafter"/>
</dbReference>
<dbReference type="RefSeq" id="XP_022655070.1">
    <property type="nucleotide sequence ID" value="XM_022799335.1"/>
</dbReference>
<sequence>MGYYARPNGYSRYREVSAEFYDNNPAQTHRLIPWLNRELVALLPPPHGVSLVLEVILTMICRVDIRSMEMRHMLDHYLGPYTSHFQHEFYCFASSTHDMVMYDRNVEYEYRPPLSYQEAVERLRRAFERDTRERIERGVGQGAVPRLGAEPGAVGQSAFRPWSPQPGPSRLPPPTTGSPQPSTSGTQLNSASTSGGQRGALVIVSSSDETSDDDDDCQIVKVIKPYRERTPVLIDLCNSTDSDSSEADTIPAEGPNEPTTLADPAELTSADESTSTEDDDNSDPVTRGRRKSIIGAYYPAGTLKERLTSSDDSDDSRKTVKTSADTKRQKNVRGKELVARRQSSRNHSDESSNKTKRHKEEEGTAEDGQR</sequence>